<evidence type="ECO:0000313" key="4">
    <source>
        <dbReference type="Proteomes" id="UP000237655"/>
    </source>
</evidence>
<gene>
    <name evidence="3" type="ORF">C6Y53_20755</name>
</gene>
<dbReference type="EMBL" id="CP043622">
    <property type="protein sequence ID" value="QEP30654.1"/>
    <property type="molecule type" value="Genomic_DNA"/>
</dbReference>
<keyword evidence="3" id="KW-0614">Plasmid</keyword>
<dbReference type="NCBIfam" id="NF033550">
    <property type="entry name" value="transpos_ISL3"/>
    <property type="match status" value="1"/>
</dbReference>
<feature type="domain" description="Transposase IS204/IS1001/IS1096/IS1165 DDE" evidence="1">
    <location>
        <begin position="157"/>
        <end position="251"/>
    </location>
</feature>
<dbReference type="KEGG" id="thas:C6Y53_20755"/>
<evidence type="ECO:0000313" key="3">
    <source>
        <dbReference type="EMBL" id="QEP30654.1"/>
    </source>
</evidence>
<evidence type="ECO:0000259" key="1">
    <source>
        <dbReference type="Pfam" id="PF01610"/>
    </source>
</evidence>
<sequence>MRGCFDTRLLPEGLRATEHSVDGAVLTIDAEVLAAEVICPGCGQGSTRRHGRYVRHLTDFPAHGRSVQVRLSVRRFRCVASHCPTITFSESVPDCLACRHGRRTGRFQNLVAYLGRAMGGRPAQALGRRMRIGVSKDTFLRSAATGARTMEFEPRVIGIDDWAWRKGQRYGTLICDLERRAVIDLLPDREPATVAAWLRQHPQIEVVARDRNGGYRQAISEALPDATQVADRWHLLQNASDAFLAAVRRAMPAIRRTACSAALDPGILTAAERLQFEGFQRRQQTNVMIQRMGSEGVPIKRIVRITGLSRGLIRRVLRGEREDVFRLRQSSLTPWFPLLEQHWHDGCRNGAELWRRLRSHGFRGGLRVVGEWATRQRRAEAAIAHGSGKCPPSRKVARMMASGRYHLSKTDSIFVAQVEHALPQLAQDRRLLDAFTSMVRNGDEDELAAWLDQAKASGLAAFARGLSADLDAVAAALREPWSNGQTEGQINRLKMLKRQMYGAAGIDLLLARLQHSA</sequence>
<dbReference type="AlphaFoldDB" id="A0A5C2H2I1"/>
<feature type="domain" description="Transposase IS204/IS1001/IS1096/IS1165 zinc-finger" evidence="2">
    <location>
        <begin position="37"/>
        <end position="78"/>
    </location>
</feature>
<geneLocation type="plasmid" evidence="3 4">
    <name>p4</name>
</geneLocation>
<name>A0A5C2H2I1_9RHOB</name>
<dbReference type="Pfam" id="PF01610">
    <property type="entry name" value="DDE_Tnp_ISL3"/>
    <property type="match status" value="2"/>
</dbReference>
<dbReference type="PANTHER" id="PTHR33498">
    <property type="entry name" value="TRANSPOSASE FOR INSERTION SEQUENCE ELEMENT IS1557"/>
    <property type="match status" value="1"/>
</dbReference>
<dbReference type="InterPro" id="IPR047951">
    <property type="entry name" value="Transpos_ISL3"/>
</dbReference>
<dbReference type="RefSeq" id="WP_149615824.1">
    <property type="nucleotide sequence ID" value="NZ_CP043622.1"/>
</dbReference>
<dbReference type="InterPro" id="IPR002560">
    <property type="entry name" value="Transposase_DDE"/>
</dbReference>
<reference evidence="3 4" key="1">
    <citation type="submission" date="2019-09" db="EMBL/GenBank/DDBJ databases">
        <title>Novel bacterium SH-1.</title>
        <authorList>
            <person name="Kim Y.-S."/>
            <person name="Kim K.-H."/>
        </authorList>
    </citation>
    <scope>NUCLEOTIDE SEQUENCE [LARGE SCALE GENOMIC DNA]</scope>
    <source>
        <strain evidence="3 4">SH-1</strain>
        <plasmid evidence="3 4">p4</plasmid>
    </source>
</reference>
<dbReference type="Pfam" id="PF14690">
    <property type="entry name" value="Zn_ribbon_ISL3"/>
    <property type="match status" value="1"/>
</dbReference>
<keyword evidence="4" id="KW-1185">Reference proteome</keyword>
<dbReference type="InterPro" id="IPR029261">
    <property type="entry name" value="Transposase_Znf"/>
</dbReference>
<organism evidence="3 4">
    <name type="scientific">Pukyongiella litopenaei</name>
    <dbReference type="NCBI Taxonomy" id="2605946"/>
    <lineage>
        <taxon>Bacteria</taxon>
        <taxon>Pseudomonadati</taxon>
        <taxon>Pseudomonadota</taxon>
        <taxon>Alphaproteobacteria</taxon>
        <taxon>Rhodobacterales</taxon>
        <taxon>Paracoccaceae</taxon>
        <taxon>Pukyongiella</taxon>
    </lineage>
</organism>
<feature type="domain" description="Transposase IS204/IS1001/IS1096/IS1165 DDE" evidence="1">
    <location>
        <begin position="430"/>
        <end position="512"/>
    </location>
</feature>
<protein>
    <submittedName>
        <fullName evidence="3">ISL3 family transposase</fullName>
    </submittedName>
</protein>
<accession>A0A5C2H2I1</accession>
<proteinExistence type="predicted"/>
<dbReference type="Proteomes" id="UP000237655">
    <property type="component" value="Plasmid p4"/>
</dbReference>
<dbReference type="PANTHER" id="PTHR33498:SF1">
    <property type="entry name" value="TRANSPOSASE FOR INSERTION SEQUENCE ELEMENT IS1557"/>
    <property type="match status" value="1"/>
</dbReference>
<evidence type="ECO:0000259" key="2">
    <source>
        <dbReference type="Pfam" id="PF14690"/>
    </source>
</evidence>